<dbReference type="EMBL" id="LGTC01000001">
    <property type="protein sequence ID" value="KNY26874.1"/>
    <property type="molecule type" value="Genomic_DNA"/>
</dbReference>
<reference evidence="2" key="1">
    <citation type="submission" date="2015-07" db="EMBL/GenBank/DDBJ databases">
        <title>Near-Complete Genome Sequence of the Cellulolytic Bacterium Bacteroides (Pseudobacteroides) cellulosolvens ATCC 35603.</title>
        <authorList>
            <person name="Dassa B."/>
            <person name="Utturkar S.M."/>
            <person name="Klingeman D.M."/>
            <person name="Hurt R.A."/>
            <person name="Keller M."/>
            <person name="Xu J."/>
            <person name="Reddy Y.H.K."/>
            <person name="Borovok I."/>
            <person name="Grinberg I.R."/>
            <person name="Lamed R."/>
            <person name="Zhivin O."/>
            <person name="Bayer E.A."/>
            <person name="Brown S.D."/>
        </authorList>
    </citation>
    <scope>NUCLEOTIDE SEQUENCE [LARGE SCALE GENOMIC DNA]</scope>
    <source>
        <strain evidence="2">DSM 2933</strain>
    </source>
</reference>
<organism evidence="1 2">
    <name type="scientific">Pseudobacteroides cellulosolvens ATCC 35603 = DSM 2933</name>
    <dbReference type="NCBI Taxonomy" id="398512"/>
    <lineage>
        <taxon>Bacteria</taxon>
        <taxon>Bacillati</taxon>
        <taxon>Bacillota</taxon>
        <taxon>Clostridia</taxon>
        <taxon>Eubacteriales</taxon>
        <taxon>Oscillospiraceae</taxon>
        <taxon>Pseudobacteroides</taxon>
    </lineage>
</organism>
<proteinExistence type="predicted"/>
<accession>A0A0L6JM80</accession>
<sequence>MRLLAPLDSLQSDTNYFFTCPANILNILPRAIKSSIIVNRRSKISAFSGVVCDCTMKPAKVLPRLITANVTPLFIINSPF</sequence>
<evidence type="ECO:0000313" key="1">
    <source>
        <dbReference type="EMBL" id="KNY26874.1"/>
    </source>
</evidence>
<protein>
    <submittedName>
        <fullName evidence="1">Uncharacterized protein</fullName>
    </submittedName>
</protein>
<dbReference type="Proteomes" id="UP000036923">
    <property type="component" value="Unassembled WGS sequence"/>
</dbReference>
<evidence type="ECO:0000313" key="2">
    <source>
        <dbReference type="Proteomes" id="UP000036923"/>
    </source>
</evidence>
<name>A0A0L6JM80_9FIRM</name>
<gene>
    <name evidence="1" type="ORF">Bccel_2139</name>
</gene>
<keyword evidence="2" id="KW-1185">Reference proteome</keyword>
<comment type="caution">
    <text evidence="1">The sequence shown here is derived from an EMBL/GenBank/DDBJ whole genome shotgun (WGS) entry which is preliminary data.</text>
</comment>
<dbReference type="AlphaFoldDB" id="A0A0L6JM80"/>